<feature type="transmembrane region" description="Helical" evidence="6">
    <location>
        <begin position="177"/>
        <end position="199"/>
    </location>
</feature>
<protein>
    <submittedName>
        <fullName evidence="8">Citrate:proton symporter</fullName>
    </submittedName>
</protein>
<feature type="transmembrane region" description="Helical" evidence="6">
    <location>
        <begin position="291"/>
        <end position="311"/>
    </location>
</feature>
<dbReference type="GO" id="GO:0015128">
    <property type="term" value="F:gluconate transmembrane transporter activity"/>
    <property type="evidence" value="ECO:0007669"/>
    <property type="project" value="InterPro"/>
</dbReference>
<feature type="domain" description="Citrate transporter-like" evidence="7">
    <location>
        <begin position="17"/>
        <end position="379"/>
    </location>
</feature>
<dbReference type="InterPro" id="IPR014738">
    <property type="entry name" value="Citrate_transporter"/>
</dbReference>
<comment type="subcellular location">
    <subcellularLocation>
        <location evidence="1">Membrane</location>
        <topology evidence="1">Multi-pass membrane protein</topology>
    </subcellularLocation>
</comment>
<dbReference type="GO" id="GO:0015137">
    <property type="term" value="F:citrate transmembrane transporter activity"/>
    <property type="evidence" value="ECO:0007669"/>
    <property type="project" value="InterPro"/>
</dbReference>
<evidence type="ECO:0000259" key="7">
    <source>
        <dbReference type="Pfam" id="PF03600"/>
    </source>
</evidence>
<gene>
    <name evidence="8" type="ORF">PM006_04765</name>
</gene>
<feature type="transmembrane region" description="Helical" evidence="6">
    <location>
        <begin position="238"/>
        <end position="271"/>
    </location>
</feature>
<organism evidence="8 9">
    <name type="scientific">Clostridium symbiosum</name>
    <name type="common">Bacteroides symbiosus</name>
    <dbReference type="NCBI Taxonomy" id="1512"/>
    <lineage>
        <taxon>Bacteria</taxon>
        <taxon>Bacillati</taxon>
        <taxon>Bacillota</taxon>
        <taxon>Clostridia</taxon>
        <taxon>Lachnospirales</taxon>
        <taxon>Lachnospiraceae</taxon>
        <taxon>Otoolea</taxon>
    </lineage>
</organism>
<evidence type="ECO:0000256" key="1">
    <source>
        <dbReference type="ARBA" id="ARBA00004141"/>
    </source>
</evidence>
<accession>A0AAW6ARW9</accession>
<feature type="transmembrane region" description="Helical" evidence="6">
    <location>
        <begin position="139"/>
        <end position="157"/>
    </location>
</feature>
<feature type="transmembrane region" description="Helical" evidence="6">
    <location>
        <begin position="95"/>
        <end position="127"/>
    </location>
</feature>
<dbReference type="InterPro" id="IPR004680">
    <property type="entry name" value="Cit_transptr-like_dom"/>
</dbReference>
<evidence type="ECO:0000256" key="2">
    <source>
        <dbReference type="ARBA" id="ARBA00022448"/>
    </source>
</evidence>
<dbReference type="NCBIfam" id="TIGR00784">
    <property type="entry name" value="citMHS"/>
    <property type="match status" value="1"/>
</dbReference>
<dbReference type="Proteomes" id="UP001300871">
    <property type="component" value="Unassembled WGS sequence"/>
</dbReference>
<keyword evidence="4 6" id="KW-1133">Transmembrane helix</keyword>
<dbReference type="Pfam" id="PF03600">
    <property type="entry name" value="CitMHS"/>
    <property type="match status" value="1"/>
</dbReference>
<keyword evidence="5 6" id="KW-0472">Membrane</keyword>
<name>A0AAW6ARW9_CLOSY</name>
<dbReference type="AlphaFoldDB" id="A0AAW6ARW9"/>
<sequence length="435" mass="46826">MTALIGYTTLIVLVFMLLRGKMSPITVFGTIPVIGALLLMASPAEISEWIGSGLNSVWKTAVLFIFSVEFFGIMSDVGMFDVLVNRLIKMAGKNVILVAVATALVAVVGHLDGATATTVLITIPAMLPLWKHLKMRPTGLLFILGTAMGVMNLVPWGGPIVRVATVLNMDVTELWHLILPFQGVCLLITVLIAVLIGLIEKRRGAGVFTEKELLEEESRQQDPEVEALKRPKLLWFNILLTALLILGLVFSIMSSHVLFMIALAVALIVNYPDAGMQRKRFKAHASDALDTSATLLAAAVFIGIMQNSGMLDAMVEALLNVMPASMGRYMNLIAGVISVPVGCCLGADTFYYGLFPLLGEAAAAYGVPQLDVGVAMLIGKNVAMICSPLQPTTFLALGLAGTELNEHLKTNFPRTWLLSIGLCIIAILMGLMKIY</sequence>
<dbReference type="EMBL" id="JAQLGM010000008">
    <property type="protein sequence ID" value="MDB1999502.1"/>
    <property type="molecule type" value="Genomic_DNA"/>
</dbReference>
<reference evidence="8" key="1">
    <citation type="submission" date="2023-01" db="EMBL/GenBank/DDBJ databases">
        <title>Human gut microbiome strain richness.</title>
        <authorList>
            <person name="Chen-Liaw A."/>
        </authorList>
    </citation>
    <scope>NUCLEOTIDE SEQUENCE</scope>
    <source>
        <strain evidence="8">B1_m1001713B170214d0_201011</strain>
    </source>
</reference>
<feature type="transmembrane region" description="Helical" evidence="6">
    <location>
        <begin position="56"/>
        <end position="75"/>
    </location>
</feature>
<feature type="transmembrane region" description="Helical" evidence="6">
    <location>
        <begin position="25"/>
        <end position="44"/>
    </location>
</feature>
<dbReference type="InterPro" id="IPR003474">
    <property type="entry name" value="Glcn_transporter"/>
</dbReference>
<feature type="transmembrane region" description="Helical" evidence="6">
    <location>
        <begin position="332"/>
        <end position="352"/>
    </location>
</feature>
<dbReference type="PANTHER" id="PTHR30354">
    <property type="entry name" value="GNT FAMILY GLUCONATE TRANSPORTER"/>
    <property type="match status" value="1"/>
</dbReference>
<evidence type="ECO:0000256" key="3">
    <source>
        <dbReference type="ARBA" id="ARBA00022692"/>
    </source>
</evidence>
<dbReference type="GO" id="GO:0005886">
    <property type="term" value="C:plasma membrane"/>
    <property type="evidence" value="ECO:0007669"/>
    <property type="project" value="TreeGrafter"/>
</dbReference>
<comment type="caution">
    <text evidence="8">The sequence shown here is derived from an EMBL/GenBank/DDBJ whole genome shotgun (WGS) entry which is preliminary data.</text>
</comment>
<keyword evidence="3 6" id="KW-0812">Transmembrane</keyword>
<proteinExistence type="predicted"/>
<evidence type="ECO:0000256" key="4">
    <source>
        <dbReference type="ARBA" id="ARBA00022989"/>
    </source>
</evidence>
<keyword evidence="2" id="KW-0813">Transport</keyword>
<dbReference type="PANTHER" id="PTHR30354:SF26">
    <property type="entry name" value="TRANSPORTER, PUTATIVE-RELATED"/>
    <property type="match status" value="1"/>
</dbReference>
<evidence type="ECO:0000256" key="6">
    <source>
        <dbReference type="SAM" id="Phobius"/>
    </source>
</evidence>
<evidence type="ECO:0000256" key="5">
    <source>
        <dbReference type="ARBA" id="ARBA00023136"/>
    </source>
</evidence>
<evidence type="ECO:0000313" key="9">
    <source>
        <dbReference type="Proteomes" id="UP001300871"/>
    </source>
</evidence>
<evidence type="ECO:0000313" key="8">
    <source>
        <dbReference type="EMBL" id="MDB1999502.1"/>
    </source>
</evidence>
<dbReference type="RefSeq" id="WP_257606952.1">
    <property type="nucleotide sequence ID" value="NZ_JANKAG010000003.1"/>
</dbReference>
<feature type="transmembrane region" description="Helical" evidence="6">
    <location>
        <begin position="416"/>
        <end position="434"/>
    </location>
</feature>